<evidence type="ECO:0000256" key="4">
    <source>
        <dbReference type="ARBA" id="ARBA00022989"/>
    </source>
</evidence>
<dbReference type="OrthoDB" id="7859621at2759"/>
<name>A0A183FE93_HELPZ</name>
<feature type="transmembrane region" description="Helical" evidence="6">
    <location>
        <begin position="38"/>
        <end position="57"/>
    </location>
</feature>
<keyword evidence="9" id="KW-1185">Reference proteome</keyword>
<evidence type="ECO:0000256" key="6">
    <source>
        <dbReference type="SAM" id="Phobius"/>
    </source>
</evidence>
<keyword evidence="7" id="KW-0732">Signal</keyword>
<accession>A0A3P7XUW1</accession>
<dbReference type="Proteomes" id="UP000050761">
    <property type="component" value="Unassembled WGS sequence"/>
</dbReference>
<sequence length="64" mass="7532">MLLFVWFFGLNLWLNAGWNVPADRFYRDFMKYDFIQTISIIGDLLLVIAYGPGGVSVQDDKKRW</sequence>
<reference evidence="10" key="2">
    <citation type="submission" date="2019-09" db="UniProtKB">
        <authorList>
            <consortium name="WormBaseParasite"/>
        </authorList>
    </citation>
    <scope>IDENTIFICATION</scope>
</reference>
<evidence type="ECO:0000313" key="9">
    <source>
        <dbReference type="Proteomes" id="UP000050761"/>
    </source>
</evidence>
<dbReference type="Pfam" id="PF02077">
    <property type="entry name" value="SURF4"/>
    <property type="match status" value="1"/>
</dbReference>
<protein>
    <submittedName>
        <fullName evidence="10">PhoLip_ATPase_C domain-containing protein</fullName>
    </submittedName>
</protein>
<dbReference type="AlphaFoldDB" id="A0A183FE93"/>
<keyword evidence="3 6" id="KW-0812">Transmembrane</keyword>
<evidence type="ECO:0000256" key="2">
    <source>
        <dbReference type="ARBA" id="ARBA00006945"/>
    </source>
</evidence>
<dbReference type="EMBL" id="UZAH01025346">
    <property type="protein sequence ID" value="VDO62014.1"/>
    <property type="molecule type" value="Genomic_DNA"/>
</dbReference>
<gene>
    <name evidence="8" type="ORF">HPBE_LOCUS4667</name>
</gene>
<dbReference type="GO" id="GO:0016020">
    <property type="term" value="C:membrane"/>
    <property type="evidence" value="ECO:0007669"/>
    <property type="project" value="UniProtKB-SubCell"/>
</dbReference>
<comment type="similarity">
    <text evidence="2">Belongs to the SURF4 family.</text>
</comment>
<proteinExistence type="inferred from homology"/>
<feature type="signal peptide" evidence="7">
    <location>
        <begin position="1"/>
        <end position="17"/>
    </location>
</feature>
<dbReference type="InterPro" id="IPR002995">
    <property type="entry name" value="Surf4"/>
</dbReference>
<evidence type="ECO:0000313" key="10">
    <source>
        <dbReference type="WBParaSite" id="HPBE_0000466601-mRNA-1"/>
    </source>
</evidence>
<organism evidence="9 10">
    <name type="scientific">Heligmosomoides polygyrus</name>
    <name type="common">Parasitic roundworm</name>
    <dbReference type="NCBI Taxonomy" id="6339"/>
    <lineage>
        <taxon>Eukaryota</taxon>
        <taxon>Metazoa</taxon>
        <taxon>Ecdysozoa</taxon>
        <taxon>Nematoda</taxon>
        <taxon>Chromadorea</taxon>
        <taxon>Rhabditida</taxon>
        <taxon>Rhabditina</taxon>
        <taxon>Rhabditomorpha</taxon>
        <taxon>Strongyloidea</taxon>
        <taxon>Heligmosomidae</taxon>
        <taxon>Heligmosomoides</taxon>
    </lineage>
</organism>
<dbReference type="WBParaSite" id="HPBE_0000466601-mRNA-1">
    <property type="protein sequence ID" value="HPBE_0000466601-mRNA-1"/>
    <property type="gene ID" value="HPBE_0000466601"/>
</dbReference>
<evidence type="ECO:0000256" key="1">
    <source>
        <dbReference type="ARBA" id="ARBA00004141"/>
    </source>
</evidence>
<evidence type="ECO:0000256" key="5">
    <source>
        <dbReference type="ARBA" id="ARBA00023136"/>
    </source>
</evidence>
<evidence type="ECO:0000313" key="8">
    <source>
        <dbReference type="EMBL" id="VDO62014.1"/>
    </source>
</evidence>
<evidence type="ECO:0000256" key="7">
    <source>
        <dbReference type="SAM" id="SignalP"/>
    </source>
</evidence>
<evidence type="ECO:0000256" key="3">
    <source>
        <dbReference type="ARBA" id="ARBA00022692"/>
    </source>
</evidence>
<comment type="subcellular location">
    <subcellularLocation>
        <location evidence="1">Membrane</location>
        <topology evidence="1">Multi-pass membrane protein</topology>
    </subcellularLocation>
</comment>
<keyword evidence="4 6" id="KW-1133">Transmembrane helix</keyword>
<keyword evidence="5 6" id="KW-0472">Membrane</keyword>
<feature type="chain" id="PRO_5044551358" evidence="7">
    <location>
        <begin position="18"/>
        <end position="64"/>
    </location>
</feature>
<accession>A0A183FE93</accession>
<reference evidence="8 9" key="1">
    <citation type="submission" date="2018-11" db="EMBL/GenBank/DDBJ databases">
        <authorList>
            <consortium name="Pathogen Informatics"/>
        </authorList>
    </citation>
    <scope>NUCLEOTIDE SEQUENCE [LARGE SCALE GENOMIC DNA]</scope>
</reference>